<proteinExistence type="predicted"/>
<dbReference type="SUPFAM" id="SSF55979">
    <property type="entry name" value="DNA clamp"/>
    <property type="match status" value="1"/>
</dbReference>
<keyword evidence="2" id="KW-1185">Reference proteome</keyword>
<reference evidence="2" key="1">
    <citation type="submission" date="2016-06" db="EMBL/GenBank/DDBJ databases">
        <authorList>
            <person name="Varghese N."/>
            <person name="Submissions Spin"/>
        </authorList>
    </citation>
    <scope>NUCLEOTIDE SEQUENCE [LARGE SCALE GENOMIC DNA]</scope>
    <source>
        <strain evidence="2">DSM 43168</strain>
    </source>
</reference>
<evidence type="ECO:0000313" key="1">
    <source>
        <dbReference type="EMBL" id="SCF50388.1"/>
    </source>
</evidence>
<evidence type="ECO:0000313" key="2">
    <source>
        <dbReference type="Proteomes" id="UP000183585"/>
    </source>
</evidence>
<dbReference type="InterPro" id="IPR046938">
    <property type="entry name" value="DNA_clamp_sf"/>
</dbReference>
<dbReference type="AlphaFoldDB" id="A0A1C5AYV6"/>
<organism evidence="1 2">
    <name type="scientific">Micromonospora carbonacea</name>
    <dbReference type="NCBI Taxonomy" id="47853"/>
    <lineage>
        <taxon>Bacteria</taxon>
        <taxon>Bacillati</taxon>
        <taxon>Actinomycetota</taxon>
        <taxon>Actinomycetes</taxon>
        <taxon>Micromonosporales</taxon>
        <taxon>Micromonosporaceae</taxon>
        <taxon>Micromonospora</taxon>
    </lineage>
</organism>
<dbReference type="RefSeq" id="WP_074479388.1">
    <property type="nucleotide sequence ID" value="NZ_FMCT01000031.1"/>
</dbReference>
<accession>A0A1C5AYV6</accession>
<gene>
    <name evidence="1" type="ORF">GA0070563_13113</name>
</gene>
<dbReference type="Gene3D" id="3.10.150.10">
    <property type="entry name" value="DNA Polymerase III, subunit A, domain 2"/>
    <property type="match status" value="1"/>
</dbReference>
<name>A0A1C5AYV6_9ACTN</name>
<dbReference type="Proteomes" id="UP000183585">
    <property type="component" value="Unassembled WGS sequence"/>
</dbReference>
<dbReference type="EMBL" id="FMCT01000031">
    <property type="protein sequence ID" value="SCF50388.1"/>
    <property type="molecule type" value="Genomic_DNA"/>
</dbReference>
<protein>
    <submittedName>
        <fullName evidence="1">Uncharacterized protein</fullName>
    </submittedName>
</protein>
<sequence>MSPSVTISTSNLAQALRAVTPFASRDVTLPGLCVVQLQAAPGILTATATDRYSIGHARQAATGALSRPRYLHRRDAKNLRDELDAYMEDRESGLDPVTITEHDDYLRVTFDPVTMHCVEPDAGKFPDVGAVLATLPVVAAAEGLHAPVSLSHRVLRPLLKAAEADPYNPPRLLFDGPRKPVRVEIGDWFIGAIMPVKLRGDEQPVPVEMPAQAEAVAR</sequence>